<proteinExistence type="predicted"/>
<protein>
    <submittedName>
        <fullName evidence="2">Uncharacterized protein</fullName>
    </submittedName>
</protein>
<evidence type="ECO:0000256" key="1">
    <source>
        <dbReference type="SAM" id="MobiDB-lite"/>
    </source>
</evidence>
<feature type="compositionally biased region" description="Basic and acidic residues" evidence="1">
    <location>
        <begin position="81"/>
        <end position="97"/>
    </location>
</feature>
<dbReference type="Proteomes" id="UP000265618">
    <property type="component" value="Unassembled WGS sequence"/>
</dbReference>
<comment type="caution">
    <text evidence="2">The sequence shown here is derived from an EMBL/GenBank/DDBJ whole genome shotgun (WGS) entry which is preliminary data.</text>
</comment>
<keyword evidence="3" id="KW-1185">Reference proteome</keyword>
<reference evidence="2 3" key="1">
    <citation type="journal article" date="2018" name="PLoS ONE">
        <title>The draft genome of Kipferlia bialata reveals reductive genome evolution in fornicate parasites.</title>
        <authorList>
            <person name="Tanifuji G."/>
            <person name="Takabayashi S."/>
            <person name="Kume K."/>
            <person name="Takagi M."/>
            <person name="Nakayama T."/>
            <person name="Kamikawa R."/>
            <person name="Inagaki Y."/>
            <person name="Hashimoto T."/>
        </authorList>
    </citation>
    <scope>NUCLEOTIDE SEQUENCE [LARGE SCALE GENOMIC DNA]</scope>
    <source>
        <strain evidence="2">NY0173</strain>
    </source>
</reference>
<feature type="non-terminal residue" evidence="2">
    <location>
        <position position="113"/>
    </location>
</feature>
<evidence type="ECO:0000313" key="2">
    <source>
        <dbReference type="EMBL" id="GCA64710.1"/>
    </source>
</evidence>
<evidence type="ECO:0000313" key="3">
    <source>
        <dbReference type="Proteomes" id="UP000265618"/>
    </source>
</evidence>
<sequence>MEASVRKRVREEIREAEVKAKDIQTRWQMFLEQPGLTMEDFEREARSIQMDRVRECGMEVEKEREGEGEVVLPAEAIVGEADEHMGGEAEGERERDATPAVSLPMVTSQGGQT</sequence>
<accession>A0A391NVX7</accession>
<gene>
    <name evidence="2" type="ORF">KIPB_015142</name>
</gene>
<dbReference type="EMBL" id="BDIP01008271">
    <property type="protein sequence ID" value="GCA64710.1"/>
    <property type="molecule type" value="Genomic_DNA"/>
</dbReference>
<feature type="region of interest" description="Disordered" evidence="1">
    <location>
        <begin position="78"/>
        <end position="113"/>
    </location>
</feature>
<organism evidence="2 3">
    <name type="scientific">Kipferlia bialata</name>
    <dbReference type="NCBI Taxonomy" id="797122"/>
    <lineage>
        <taxon>Eukaryota</taxon>
        <taxon>Metamonada</taxon>
        <taxon>Carpediemonas-like organisms</taxon>
        <taxon>Kipferlia</taxon>
    </lineage>
</organism>
<name>A0A391NVX7_9EUKA</name>
<dbReference type="AlphaFoldDB" id="A0A391NVX7"/>